<comment type="similarity">
    <text evidence="1">Belongs to the BetVI family.</text>
</comment>
<dbReference type="InterPro" id="IPR000916">
    <property type="entry name" value="Bet_v_I/MLP"/>
</dbReference>
<dbReference type="SUPFAM" id="SSF55961">
    <property type="entry name" value="Bet v1-like"/>
    <property type="match status" value="1"/>
</dbReference>
<dbReference type="GO" id="GO:0010427">
    <property type="term" value="F:abscisic acid binding"/>
    <property type="evidence" value="ECO:0007669"/>
    <property type="project" value="InterPro"/>
</dbReference>
<reference evidence="4" key="1">
    <citation type="journal article" date="2017" name="Cell">
        <title>Insights into land plant evolution garnered from the Marchantia polymorpha genome.</title>
        <authorList>
            <person name="Bowman J.L."/>
            <person name="Kohchi T."/>
            <person name="Yamato K.T."/>
            <person name="Jenkins J."/>
            <person name="Shu S."/>
            <person name="Ishizaki K."/>
            <person name="Yamaoka S."/>
            <person name="Nishihama R."/>
            <person name="Nakamura Y."/>
            <person name="Berger F."/>
            <person name="Adam C."/>
            <person name="Aki S.S."/>
            <person name="Althoff F."/>
            <person name="Araki T."/>
            <person name="Arteaga-Vazquez M.A."/>
            <person name="Balasubrmanian S."/>
            <person name="Barry K."/>
            <person name="Bauer D."/>
            <person name="Boehm C.R."/>
            <person name="Briginshaw L."/>
            <person name="Caballero-Perez J."/>
            <person name="Catarino B."/>
            <person name="Chen F."/>
            <person name="Chiyoda S."/>
            <person name="Chovatia M."/>
            <person name="Davies K.M."/>
            <person name="Delmans M."/>
            <person name="Demura T."/>
            <person name="Dierschke T."/>
            <person name="Dolan L."/>
            <person name="Dorantes-Acosta A.E."/>
            <person name="Eklund D.M."/>
            <person name="Florent S.N."/>
            <person name="Flores-Sandoval E."/>
            <person name="Fujiyama A."/>
            <person name="Fukuzawa H."/>
            <person name="Galik B."/>
            <person name="Grimanelli D."/>
            <person name="Grimwood J."/>
            <person name="Grossniklaus U."/>
            <person name="Hamada T."/>
            <person name="Haseloff J."/>
            <person name="Hetherington A.J."/>
            <person name="Higo A."/>
            <person name="Hirakawa Y."/>
            <person name="Hundley H.N."/>
            <person name="Ikeda Y."/>
            <person name="Inoue K."/>
            <person name="Inoue S.I."/>
            <person name="Ishida S."/>
            <person name="Jia Q."/>
            <person name="Kakita M."/>
            <person name="Kanazawa T."/>
            <person name="Kawai Y."/>
            <person name="Kawashima T."/>
            <person name="Kennedy M."/>
            <person name="Kinose K."/>
            <person name="Kinoshita T."/>
            <person name="Kohara Y."/>
            <person name="Koide E."/>
            <person name="Komatsu K."/>
            <person name="Kopischke S."/>
            <person name="Kubo M."/>
            <person name="Kyozuka J."/>
            <person name="Lagercrantz U."/>
            <person name="Lin S.S."/>
            <person name="Lindquist E."/>
            <person name="Lipzen A.M."/>
            <person name="Lu C.W."/>
            <person name="De Luna E."/>
            <person name="Martienssen R.A."/>
            <person name="Minamino N."/>
            <person name="Mizutani M."/>
            <person name="Mizutani M."/>
            <person name="Mochizuki N."/>
            <person name="Monte I."/>
            <person name="Mosher R."/>
            <person name="Nagasaki H."/>
            <person name="Nakagami H."/>
            <person name="Naramoto S."/>
            <person name="Nishitani K."/>
            <person name="Ohtani M."/>
            <person name="Okamoto T."/>
            <person name="Okumura M."/>
            <person name="Phillips J."/>
            <person name="Pollak B."/>
            <person name="Reinders A."/>
            <person name="Rovekamp M."/>
            <person name="Sano R."/>
            <person name="Sawa S."/>
            <person name="Schmid M.W."/>
            <person name="Shirakawa M."/>
            <person name="Solano R."/>
            <person name="Spunde A."/>
            <person name="Suetsugu N."/>
            <person name="Sugano S."/>
            <person name="Sugiyama A."/>
            <person name="Sun R."/>
            <person name="Suzuki Y."/>
            <person name="Takenaka M."/>
            <person name="Takezawa D."/>
            <person name="Tomogane H."/>
            <person name="Tsuzuki M."/>
            <person name="Ueda T."/>
            <person name="Umeda M."/>
            <person name="Ward J.M."/>
            <person name="Watanabe Y."/>
            <person name="Yazaki K."/>
            <person name="Yokoyama R."/>
            <person name="Yoshitake Y."/>
            <person name="Yotsui I."/>
            <person name="Zachgo S."/>
            <person name="Schmutz J."/>
        </authorList>
    </citation>
    <scope>NUCLEOTIDE SEQUENCE [LARGE SCALE GENOMIC DNA]</scope>
    <source>
        <strain evidence="4">Tak-1</strain>
    </source>
</reference>
<gene>
    <name evidence="3" type="ORF">MARPO_0008s0207</name>
</gene>
<dbReference type="Gene3D" id="3.30.530.20">
    <property type="match status" value="1"/>
</dbReference>
<dbReference type="GO" id="GO:0009738">
    <property type="term" value="P:abscisic acid-activated signaling pathway"/>
    <property type="evidence" value="ECO:0007669"/>
    <property type="project" value="InterPro"/>
</dbReference>
<dbReference type="PANTHER" id="PTHR31213:SF24">
    <property type="entry name" value="OS08G0374000 PROTEIN"/>
    <property type="match status" value="1"/>
</dbReference>
<evidence type="ECO:0000313" key="4">
    <source>
        <dbReference type="Proteomes" id="UP000244005"/>
    </source>
</evidence>
<dbReference type="Gramene" id="Mp8g10150.1">
    <property type="protein sequence ID" value="Mp8g10150.1.cds"/>
    <property type="gene ID" value="Mp8g10150"/>
</dbReference>
<evidence type="ECO:0000313" key="3">
    <source>
        <dbReference type="EMBL" id="PTQ47456.1"/>
    </source>
</evidence>
<dbReference type="GO" id="GO:0004864">
    <property type="term" value="F:protein phosphatase inhibitor activity"/>
    <property type="evidence" value="ECO:0007669"/>
    <property type="project" value="InterPro"/>
</dbReference>
<dbReference type="AlphaFoldDB" id="A0A2R6XN49"/>
<dbReference type="OrthoDB" id="1500546at2759"/>
<dbReference type="GO" id="GO:0038023">
    <property type="term" value="F:signaling receptor activity"/>
    <property type="evidence" value="ECO:0007669"/>
    <property type="project" value="InterPro"/>
</dbReference>
<sequence>MRRCIPSSDHSQNQHEFVVHVSHVTYYFHSIQFHEVSVPIGCCSRMASAFDLSVEMAVPASRLWKALKQFHEVFPHLAPGTGDTMETVEGKAGQPGSITLITFGGVKGAPDGAYAKEKLISLDDEAMTLSSSEVAGGHLVLGFTKWGSSTKLTPIGDKKVRLEIRVEYEGDGGPVCDMAVEQAKEGMPQMFRAVEAYLLSNRLFC</sequence>
<feature type="domain" description="Bet v I/Major latex protein" evidence="2">
    <location>
        <begin position="50"/>
        <end position="201"/>
    </location>
</feature>
<dbReference type="InterPro" id="IPR024949">
    <property type="entry name" value="Bet_v_I_allergen"/>
</dbReference>
<keyword evidence="4" id="KW-1185">Reference proteome</keyword>
<dbReference type="InterPro" id="IPR023393">
    <property type="entry name" value="START-like_dom_sf"/>
</dbReference>
<dbReference type="Pfam" id="PF00407">
    <property type="entry name" value="Bet_v_1"/>
    <property type="match status" value="1"/>
</dbReference>
<dbReference type="PRINTS" id="PR00634">
    <property type="entry name" value="BETALLERGEN"/>
</dbReference>
<dbReference type="Proteomes" id="UP000244005">
    <property type="component" value="Unassembled WGS sequence"/>
</dbReference>
<dbReference type="GO" id="GO:0006952">
    <property type="term" value="P:defense response"/>
    <property type="evidence" value="ECO:0007669"/>
    <property type="project" value="InterPro"/>
</dbReference>
<evidence type="ECO:0000256" key="1">
    <source>
        <dbReference type="ARBA" id="ARBA00009744"/>
    </source>
</evidence>
<evidence type="ECO:0000259" key="2">
    <source>
        <dbReference type="Pfam" id="PF00407"/>
    </source>
</evidence>
<accession>A0A2R6XN49</accession>
<dbReference type="InterPro" id="IPR050279">
    <property type="entry name" value="Plant_def-hormone_signal"/>
</dbReference>
<organism evidence="3 4">
    <name type="scientific">Marchantia polymorpha</name>
    <name type="common">Common liverwort</name>
    <name type="synonym">Marchantia aquatica</name>
    <dbReference type="NCBI Taxonomy" id="3197"/>
    <lineage>
        <taxon>Eukaryota</taxon>
        <taxon>Viridiplantae</taxon>
        <taxon>Streptophyta</taxon>
        <taxon>Embryophyta</taxon>
        <taxon>Marchantiophyta</taxon>
        <taxon>Marchantiopsida</taxon>
        <taxon>Marchantiidae</taxon>
        <taxon>Marchantiales</taxon>
        <taxon>Marchantiaceae</taxon>
        <taxon>Marchantia</taxon>
    </lineage>
</organism>
<dbReference type="EMBL" id="KZ772680">
    <property type="protein sequence ID" value="PTQ47456.1"/>
    <property type="molecule type" value="Genomic_DNA"/>
</dbReference>
<dbReference type="PANTHER" id="PTHR31213">
    <property type="entry name" value="OS08G0374000 PROTEIN-RELATED"/>
    <property type="match status" value="1"/>
</dbReference>
<name>A0A2R6XN49_MARPO</name>
<dbReference type="FunFam" id="3.30.530.20:FF:000007">
    <property type="entry name" value="Major pollen allergen Bet v 1-A"/>
    <property type="match status" value="1"/>
</dbReference>
<proteinExistence type="inferred from homology"/>
<protein>
    <recommendedName>
        <fullName evidence="2">Bet v I/Major latex protein domain-containing protein</fullName>
    </recommendedName>
</protein>